<protein>
    <submittedName>
        <fullName evidence="2">Thioredoxin family protein</fullName>
    </submittedName>
</protein>
<proteinExistence type="predicted"/>
<name>A0ABR8Z534_9MICO</name>
<dbReference type="InterPro" id="IPR013766">
    <property type="entry name" value="Thioredoxin_domain"/>
</dbReference>
<reference evidence="2 3" key="1">
    <citation type="submission" date="2020-08" db="EMBL/GenBank/DDBJ databases">
        <title>A Genomic Blueprint of the Chicken Gut Microbiome.</title>
        <authorList>
            <person name="Gilroy R."/>
            <person name="Ravi A."/>
            <person name="Getino M."/>
            <person name="Pursley I."/>
            <person name="Horton D.L."/>
            <person name="Alikhan N.-F."/>
            <person name="Baker D."/>
            <person name="Gharbi K."/>
            <person name="Hall N."/>
            <person name="Watson M."/>
            <person name="Adriaenssens E.M."/>
            <person name="Foster-Nyarko E."/>
            <person name="Jarju S."/>
            <person name="Secka A."/>
            <person name="Antonio M."/>
            <person name="Oren A."/>
            <person name="Chaudhuri R."/>
            <person name="La Ragione R.M."/>
            <person name="Hildebrand F."/>
            <person name="Pallen M.J."/>
        </authorList>
    </citation>
    <scope>NUCLEOTIDE SEQUENCE [LARGE SCALE GENOMIC DNA]</scope>
    <source>
        <strain evidence="2 3">Sa1BUA1</strain>
    </source>
</reference>
<dbReference type="Gene3D" id="3.40.30.10">
    <property type="entry name" value="Glutaredoxin"/>
    <property type="match status" value="1"/>
</dbReference>
<dbReference type="PROSITE" id="PS51352">
    <property type="entry name" value="THIOREDOXIN_2"/>
    <property type="match status" value="1"/>
</dbReference>
<gene>
    <name evidence="2" type="ORF">H9624_14145</name>
</gene>
<accession>A0ABR8Z534</accession>
<dbReference type="CDD" id="cd02947">
    <property type="entry name" value="TRX_family"/>
    <property type="match status" value="1"/>
</dbReference>
<dbReference type="SUPFAM" id="SSF52833">
    <property type="entry name" value="Thioredoxin-like"/>
    <property type="match status" value="1"/>
</dbReference>
<evidence type="ECO:0000259" key="1">
    <source>
        <dbReference type="PROSITE" id="PS51352"/>
    </source>
</evidence>
<sequence length="110" mass="11417">MTSSPLTADALGLSGPLGERATLLQISSGFCAPCRAARGLLARVAETTPGVRHVDVDVAHDTELAARLEITQTPTVVVLDSDGTVVTRYEGVPRLAAVRELLDRLAPAGA</sequence>
<dbReference type="RefSeq" id="WP_251840562.1">
    <property type="nucleotide sequence ID" value="NZ_JACSPO010000011.1"/>
</dbReference>
<feature type="domain" description="Thioredoxin" evidence="1">
    <location>
        <begin position="1"/>
        <end position="107"/>
    </location>
</feature>
<dbReference type="EMBL" id="JACSPO010000011">
    <property type="protein sequence ID" value="MBD8063460.1"/>
    <property type="molecule type" value="Genomic_DNA"/>
</dbReference>
<evidence type="ECO:0000313" key="2">
    <source>
        <dbReference type="EMBL" id="MBD8063460.1"/>
    </source>
</evidence>
<dbReference type="Pfam" id="PF00085">
    <property type="entry name" value="Thioredoxin"/>
    <property type="match status" value="1"/>
</dbReference>
<organism evidence="2 3">
    <name type="scientific">Oceanitalea stevensii</name>
    <dbReference type="NCBI Taxonomy" id="2763072"/>
    <lineage>
        <taxon>Bacteria</taxon>
        <taxon>Bacillati</taxon>
        <taxon>Actinomycetota</taxon>
        <taxon>Actinomycetes</taxon>
        <taxon>Micrococcales</taxon>
        <taxon>Bogoriellaceae</taxon>
        <taxon>Georgenia</taxon>
    </lineage>
</organism>
<keyword evidence="3" id="KW-1185">Reference proteome</keyword>
<dbReference type="InterPro" id="IPR036249">
    <property type="entry name" value="Thioredoxin-like_sf"/>
</dbReference>
<evidence type="ECO:0000313" key="3">
    <source>
        <dbReference type="Proteomes" id="UP000661894"/>
    </source>
</evidence>
<dbReference type="Proteomes" id="UP000661894">
    <property type="component" value="Unassembled WGS sequence"/>
</dbReference>
<comment type="caution">
    <text evidence="2">The sequence shown here is derived from an EMBL/GenBank/DDBJ whole genome shotgun (WGS) entry which is preliminary data.</text>
</comment>